<comment type="caution">
    <text evidence="1">The sequence shown here is derived from an EMBL/GenBank/DDBJ whole genome shotgun (WGS) entry which is preliminary data.</text>
</comment>
<reference evidence="2" key="2">
    <citation type="submission" date="2019-06" db="EMBL/GenBank/DDBJ databases">
        <title>Co-occurence of chitin degradation, pigmentation and bioactivity in marine Pseudoalteromonas.</title>
        <authorList>
            <person name="Sonnenschein E.C."/>
            <person name="Bech P.K."/>
        </authorList>
    </citation>
    <scope>NUCLEOTIDE SEQUENCE [LARGE SCALE GENOMIC DNA]</scope>
    <source>
        <strain evidence="2">S1189</strain>
    </source>
</reference>
<evidence type="ECO:0000313" key="1">
    <source>
        <dbReference type="EMBL" id="TMP77377.1"/>
    </source>
</evidence>
<dbReference type="EMBL" id="PNCM01000069">
    <property type="protein sequence ID" value="TMP77377.1"/>
    <property type="molecule type" value="Genomic_DNA"/>
</dbReference>
<accession>A0A5S3YMQ8</accession>
<dbReference type="AlphaFoldDB" id="A0A5S3YMQ8"/>
<protein>
    <submittedName>
        <fullName evidence="1">Uncharacterized protein</fullName>
    </submittedName>
</protein>
<organism evidence="1 2">
    <name type="scientific">Pseudoalteromonas phenolica</name>
    <dbReference type="NCBI Taxonomy" id="161398"/>
    <lineage>
        <taxon>Bacteria</taxon>
        <taxon>Pseudomonadati</taxon>
        <taxon>Pseudomonadota</taxon>
        <taxon>Gammaproteobacteria</taxon>
        <taxon>Alteromonadales</taxon>
        <taxon>Pseudoalteromonadaceae</taxon>
        <taxon>Pseudoalteromonas</taxon>
    </lineage>
</organism>
<dbReference type="Proteomes" id="UP000307362">
    <property type="component" value="Unassembled WGS sequence"/>
</dbReference>
<evidence type="ECO:0000313" key="2">
    <source>
        <dbReference type="Proteomes" id="UP000307362"/>
    </source>
</evidence>
<gene>
    <name evidence="1" type="ORF">CWB73_20195</name>
</gene>
<sequence length="76" mass="8724">MNLSALTTHLSLLIGKKIMARKYFNSENELASYLERKMADDRLQDFYLEQPDCLISQSIEDDFSLFGGASNDFYSC</sequence>
<proteinExistence type="predicted"/>
<name>A0A5S3YMQ8_9GAMM</name>
<reference evidence="1 2" key="1">
    <citation type="submission" date="2017-12" db="EMBL/GenBank/DDBJ databases">
        <authorList>
            <person name="Paulsen S."/>
            <person name="Gram L.K."/>
        </authorList>
    </citation>
    <scope>NUCLEOTIDE SEQUENCE [LARGE SCALE GENOMIC DNA]</scope>
    <source>
        <strain evidence="1 2">S1189</strain>
    </source>
</reference>